<dbReference type="InterPro" id="IPR029045">
    <property type="entry name" value="ClpP/crotonase-like_dom_sf"/>
</dbReference>
<dbReference type="InterPro" id="IPR041613">
    <property type="entry name" value="Pept_S41_N"/>
</dbReference>
<keyword evidence="4" id="KW-1185">Reference proteome</keyword>
<dbReference type="Pfam" id="PF18294">
    <property type="entry name" value="Pept_S41_N"/>
    <property type="match status" value="1"/>
</dbReference>
<dbReference type="SUPFAM" id="SSF50156">
    <property type="entry name" value="PDZ domain-like"/>
    <property type="match status" value="1"/>
</dbReference>
<gene>
    <name evidence="3" type="ORF">Q766_10755</name>
</gene>
<evidence type="ECO:0000313" key="3">
    <source>
        <dbReference type="EMBL" id="KGO93082.1"/>
    </source>
</evidence>
<organism evidence="3 4">
    <name type="scientific">Flavobacterium subsaxonicum WB 4.1-42 = DSM 21790</name>
    <dbReference type="NCBI Taxonomy" id="1121898"/>
    <lineage>
        <taxon>Bacteria</taxon>
        <taxon>Pseudomonadati</taxon>
        <taxon>Bacteroidota</taxon>
        <taxon>Flavobacteriia</taxon>
        <taxon>Flavobacteriales</taxon>
        <taxon>Flavobacteriaceae</taxon>
        <taxon>Flavobacterium</taxon>
    </lineage>
</organism>
<dbReference type="GO" id="GO:0008236">
    <property type="term" value="F:serine-type peptidase activity"/>
    <property type="evidence" value="ECO:0007669"/>
    <property type="project" value="InterPro"/>
</dbReference>
<dbReference type="eggNOG" id="COG0793">
    <property type="taxonomic scope" value="Bacteria"/>
</dbReference>
<dbReference type="Gene3D" id="2.30.42.10">
    <property type="match status" value="1"/>
</dbReference>
<accession>A0A0A2MKB6</accession>
<dbReference type="GO" id="GO:0030288">
    <property type="term" value="C:outer membrane-bounded periplasmic space"/>
    <property type="evidence" value="ECO:0007669"/>
    <property type="project" value="TreeGrafter"/>
</dbReference>
<dbReference type="PANTHER" id="PTHR32060">
    <property type="entry name" value="TAIL-SPECIFIC PROTEASE"/>
    <property type="match status" value="1"/>
</dbReference>
<dbReference type="PROSITE" id="PS51257">
    <property type="entry name" value="PROKAR_LIPOPROTEIN"/>
    <property type="match status" value="1"/>
</dbReference>
<dbReference type="PANTHER" id="PTHR32060:SF30">
    <property type="entry name" value="CARBOXY-TERMINAL PROCESSING PROTEASE CTPA"/>
    <property type="match status" value="1"/>
</dbReference>
<dbReference type="CDD" id="cd07561">
    <property type="entry name" value="Peptidase_S41_CPP_like"/>
    <property type="match status" value="1"/>
</dbReference>
<dbReference type="RefSeq" id="WP_026992889.1">
    <property type="nucleotide sequence ID" value="NZ_JRLY01000007.1"/>
</dbReference>
<proteinExistence type="predicted"/>
<dbReference type="Gene3D" id="3.30.750.170">
    <property type="match status" value="1"/>
</dbReference>
<dbReference type="GO" id="GO:0007165">
    <property type="term" value="P:signal transduction"/>
    <property type="evidence" value="ECO:0007669"/>
    <property type="project" value="TreeGrafter"/>
</dbReference>
<dbReference type="EMBL" id="JRLY01000007">
    <property type="protein sequence ID" value="KGO93082.1"/>
    <property type="molecule type" value="Genomic_DNA"/>
</dbReference>
<dbReference type="GO" id="GO:0004175">
    <property type="term" value="F:endopeptidase activity"/>
    <property type="evidence" value="ECO:0007669"/>
    <property type="project" value="TreeGrafter"/>
</dbReference>
<evidence type="ECO:0000259" key="2">
    <source>
        <dbReference type="SMART" id="SM00245"/>
    </source>
</evidence>
<dbReference type="InterPro" id="IPR036034">
    <property type="entry name" value="PDZ_sf"/>
</dbReference>
<dbReference type="GO" id="GO:0006508">
    <property type="term" value="P:proteolysis"/>
    <property type="evidence" value="ECO:0007669"/>
    <property type="project" value="InterPro"/>
</dbReference>
<keyword evidence="1" id="KW-0732">Signal</keyword>
<dbReference type="InterPro" id="IPR005151">
    <property type="entry name" value="Tail-specific_protease"/>
</dbReference>
<dbReference type="OrthoDB" id="7168509at2"/>
<dbReference type="Proteomes" id="UP000030111">
    <property type="component" value="Unassembled WGS sequence"/>
</dbReference>
<evidence type="ECO:0000256" key="1">
    <source>
        <dbReference type="SAM" id="SignalP"/>
    </source>
</evidence>
<dbReference type="SMART" id="SM00245">
    <property type="entry name" value="TSPc"/>
    <property type="match status" value="1"/>
</dbReference>
<evidence type="ECO:0000313" key="4">
    <source>
        <dbReference type="Proteomes" id="UP000030111"/>
    </source>
</evidence>
<feature type="chain" id="PRO_5001992474" evidence="1">
    <location>
        <begin position="21"/>
        <end position="481"/>
    </location>
</feature>
<feature type="signal peptide" evidence="1">
    <location>
        <begin position="1"/>
        <end position="20"/>
    </location>
</feature>
<dbReference type="SUPFAM" id="SSF52096">
    <property type="entry name" value="ClpP/crotonase"/>
    <property type="match status" value="1"/>
</dbReference>
<dbReference type="Pfam" id="PF03572">
    <property type="entry name" value="Peptidase_S41"/>
    <property type="match status" value="1"/>
</dbReference>
<dbReference type="AlphaFoldDB" id="A0A0A2MKB6"/>
<sequence>MKKITLLLFSLIIGALVLQSCEDEDDKAVPVNDFIWKGLNLYYLWQQDVPNLNDNKFSNQSALNDFLATYGSPEELFESLLYKRGEVDRWSVIFSDFHVLENALQGIVKSNGVEYGLLYTDSSQTTVFGYVRYILPDSDAATKDIQRGDLFYAVNGTTLTADNYRTLLGADSYTLNLADYNSGTLTPNGQEVALTKAQYAENPVYLSTVLEQGSHKIGYLMYNGFYSDYDTQLNTAIGGLKAGGITDLVLDLRYNGGGSVRTAGYLASMITGQFDGQVFTTQQWNEKLQAYYEENNAGSLVTKFSYKLSDDTGINKLNLSKVYILTSASTASASELIINCLKPYINVVVIGDLTTGKNVGSVTLYDSPDYSSSNRDGSHTYAMQPIVLRTVNKEGFGDYSNGISPDIWREEDMSNLGVLGSPTEPLLAAAIAQITGTDRSGNAPRHTHKLLKDSKSILRFGNEMYLDEMPEGSIGLNSTLK</sequence>
<name>A0A0A2MKB6_9FLAO</name>
<dbReference type="Gene3D" id="3.90.226.10">
    <property type="entry name" value="2-enoyl-CoA Hydratase, Chain A, domain 1"/>
    <property type="match status" value="1"/>
</dbReference>
<reference evidence="3 4" key="1">
    <citation type="submission" date="2013-09" db="EMBL/GenBank/DDBJ databases">
        <authorList>
            <person name="Zeng Z."/>
            <person name="Chen C."/>
        </authorList>
    </citation>
    <scope>NUCLEOTIDE SEQUENCE [LARGE SCALE GENOMIC DNA]</scope>
    <source>
        <strain evidence="3 4">WB 4.1-42</strain>
    </source>
</reference>
<comment type="caution">
    <text evidence="3">The sequence shown here is derived from an EMBL/GenBank/DDBJ whole genome shotgun (WGS) entry which is preliminary data.</text>
</comment>
<protein>
    <submittedName>
        <fullName evidence="3">Peptidase S41</fullName>
    </submittedName>
</protein>
<feature type="domain" description="Tail specific protease" evidence="2">
    <location>
        <begin position="187"/>
        <end position="410"/>
    </location>
</feature>
<dbReference type="STRING" id="1121898.GCA_000422725_02540"/>